<sequence>MTMSLLSKRDVEALRDDTPGAGNRIHFNNAGTGLALGPALAAVQDHLNLESQIGGYEASAAQTDAYKAFYANIAALIGAQPHEIAFVENATRAWDMAFYGIDFRPGDRVITGRSEYVSNYMALLHQKAQAGIEIDLIDDDDDGQIDLKALEAAITPRTRLIALTHIPTFGGLINPAEEVGEIAARHKLLFLLDACQSAGHIPLDVGTIGCHILSGTGRKYLRGPRGTGFLYVSADVLDQIHPPFVDLASADWIDANTFALKPDSTRFENWERFVAGQIGLGVAAGYTIGIGIERISHRICDLAASLRTELASSGKITLHDRGLRKGGIVTFQVTGEAPARTMARLTEKGINVSVSTAASARIDLPLRGLSSLVRASVHAFNTELEVEDFVRITTSR</sequence>
<dbReference type="EMBL" id="BMFA01000003">
    <property type="protein sequence ID" value="GGB42552.1"/>
    <property type="molecule type" value="Genomic_DNA"/>
</dbReference>
<keyword evidence="6" id="KW-0032">Aminotransferase</keyword>
<proteinExistence type="inferred from homology"/>
<accession>A0A916WZQ9</accession>
<evidence type="ECO:0000256" key="3">
    <source>
        <dbReference type="RuleBase" id="RU004075"/>
    </source>
</evidence>
<organism evidence="6 7">
    <name type="scientific">Roseibium aquae</name>
    <dbReference type="NCBI Taxonomy" id="1323746"/>
    <lineage>
        <taxon>Bacteria</taxon>
        <taxon>Pseudomonadati</taxon>
        <taxon>Pseudomonadota</taxon>
        <taxon>Alphaproteobacteria</taxon>
        <taxon>Hyphomicrobiales</taxon>
        <taxon>Stappiaceae</taxon>
        <taxon>Roseibium</taxon>
    </lineage>
</organism>
<evidence type="ECO:0000259" key="5">
    <source>
        <dbReference type="Pfam" id="PF00266"/>
    </source>
</evidence>
<dbReference type="InterPro" id="IPR015422">
    <property type="entry name" value="PyrdxlP-dep_Trfase_small"/>
</dbReference>
<dbReference type="Pfam" id="PF00266">
    <property type="entry name" value="Aminotran_5"/>
    <property type="match status" value="1"/>
</dbReference>
<keyword evidence="6" id="KW-0808">Transferase</keyword>
<dbReference type="Gene3D" id="3.40.640.10">
    <property type="entry name" value="Type I PLP-dependent aspartate aminotransferase-like (Major domain)"/>
    <property type="match status" value="1"/>
</dbReference>
<comment type="caution">
    <text evidence="6">The sequence shown here is derived from an EMBL/GenBank/DDBJ whole genome shotgun (WGS) entry which is preliminary data.</text>
</comment>
<feature type="domain" description="Aminotransferase class V" evidence="5">
    <location>
        <begin position="27"/>
        <end position="389"/>
    </location>
</feature>
<keyword evidence="2" id="KW-0663">Pyridoxal phosphate</keyword>
<dbReference type="Gene3D" id="3.90.1150.10">
    <property type="entry name" value="Aspartate Aminotransferase, domain 1"/>
    <property type="match status" value="1"/>
</dbReference>
<evidence type="ECO:0000313" key="6">
    <source>
        <dbReference type="EMBL" id="GGB42552.1"/>
    </source>
</evidence>
<dbReference type="InterPro" id="IPR015424">
    <property type="entry name" value="PyrdxlP-dep_Trfase"/>
</dbReference>
<name>A0A916WZQ9_9HYPH</name>
<dbReference type="PANTHER" id="PTHR43586:SF24">
    <property type="entry name" value="BLR4730 PROTEIN"/>
    <property type="match status" value="1"/>
</dbReference>
<reference evidence="6" key="1">
    <citation type="journal article" date="2014" name="Int. J. Syst. Evol. Microbiol.">
        <title>Complete genome sequence of Corynebacterium casei LMG S-19264T (=DSM 44701T), isolated from a smear-ripened cheese.</title>
        <authorList>
            <consortium name="US DOE Joint Genome Institute (JGI-PGF)"/>
            <person name="Walter F."/>
            <person name="Albersmeier A."/>
            <person name="Kalinowski J."/>
            <person name="Ruckert C."/>
        </authorList>
    </citation>
    <scope>NUCLEOTIDE SEQUENCE</scope>
    <source>
        <strain evidence="6">CGMCC 1.12426</strain>
    </source>
</reference>
<comment type="similarity">
    <text evidence="3">Belongs to the class-V pyridoxal-phosphate-dependent aminotransferase family.</text>
</comment>
<keyword evidence="7" id="KW-1185">Reference proteome</keyword>
<protein>
    <submittedName>
        <fullName evidence="6">Aminotransferase class V</fullName>
    </submittedName>
</protein>
<dbReference type="PROSITE" id="PS00595">
    <property type="entry name" value="AA_TRANSFER_CLASS_5"/>
    <property type="match status" value="1"/>
</dbReference>
<reference evidence="6" key="2">
    <citation type="submission" date="2020-09" db="EMBL/GenBank/DDBJ databases">
        <authorList>
            <person name="Sun Q."/>
            <person name="Zhou Y."/>
        </authorList>
    </citation>
    <scope>NUCLEOTIDE SEQUENCE</scope>
    <source>
        <strain evidence="6">CGMCC 1.12426</strain>
    </source>
</reference>
<dbReference type="InterPro" id="IPR020578">
    <property type="entry name" value="Aminotrans_V_PyrdxlP_BS"/>
</dbReference>
<dbReference type="OrthoDB" id="9804366at2"/>
<evidence type="ECO:0000256" key="4">
    <source>
        <dbReference type="RuleBase" id="RU004504"/>
    </source>
</evidence>
<comment type="cofactor">
    <cofactor evidence="1 4">
        <name>pyridoxal 5'-phosphate</name>
        <dbReference type="ChEBI" id="CHEBI:597326"/>
    </cofactor>
</comment>
<evidence type="ECO:0000313" key="7">
    <source>
        <dbReference type="Proteomes" id="UP000605148"/>
    </source>
</evidence>
<evidence type="ECO:0000256" key="2">
    <source>
        <dbReference type="ARBA" id="ARBA00022898"/>
    </source>
</evidence>
<dbReference type="Proteomes" id="UP000605148">
    <property type="component" value="Unassembled WGS sequence"/>
</dbReference>
<dbReference type="RefSeq" id="WP_150495335.1">
    <property type="nucleotide sequence ID" value="NZ_BMFA01000003.1"/>
</dbReference>
<dbReference type="AlphaFoldDB" id="A0A916WZQ9"/>
<gene>
    <name evidence="6" type="ORF">GCM10011316_13060</name>
</gene>
<dbReference type="SUPFAM" id="SSF53383">
    <property type="entry name" value="PLP-dependent transferases"/>
    <property type="match status" value="1"/>
</dbReference>
<evidence type="ECO:0000256" key="1">
    <source>
        <dbReference type="ARBA" id="ARBA00001933"/>
    </source>
</evidence>
<dbReference type="InterPro" id="IPR015421">
    <property type="entry name" value="PyrdxlP-dep_Trfase_major"/>
</dbReference>
<dbReference type="GO" id="GO:0008483">
    <property type="term" value="F:transaminase activity"/>
    <property type="evidence" value="ECO:0007669"/>
    <property type="project" value="UniProtKB-KW"/>
</dbReference>
<dbReference type="PANTHER" id="PTHR43586">
    <property type="entry name" value="CYSTEINE DESULFURASE"/>
    <property type="match status" value="1"/>
</dbReference>
<dbReference type="InterPro" id="IPR000192">
    <property type="entry name" value="Aminotrans_V_dom"/>
</dbReference>